<sequence>MKLKELLLNRFSFREILKSFSIDQSDFIIQDEELILSKENLSNKETIKERVLIQGKGPAGMVNFFGTLHYNLLEGLAVFELDSVEQNRAQVA</sequence>
<organism evidence="1 2">
    <name type="scientific">Arcticibacter pallidicorallinus</name>
    <dbReference type="NCBI Taxonomy" id="1259464"/>
    <lineage>
        <taxon>Bacteria</taxon>
        <taxon>Pseudomonadati</taxon>
        <taxon>Bacteroidota</taxon>
        <taxon>Sphingobacteriia</taxon>
        <taxon>Sphingobacteriales</taxon>
        <taxon>Sphingobacteriaceae</taxon>
        <taxon>Arcticibacter</taxon>
    </lineage>
</organism>
<gene>
    <name evidence="1" type="ORF">B0I27_105176</name>
</gene>
<dbReference type="RefSeq" id="WP_106293124.1">
    <property type="nucleotide sequence ID" value="NZ_PVTH01000005.1"/>
</dbReference>
<accession>A0A2T0U450</accession>
<proteinExistence type="predicted"/>
<evidence type="ECO:0000313" key="2">
    <source>
        <dbReference type="Proteomes" id="UP000238034"/>
    </source>
</evidence>
<protein>
    <submittedName>
        <fullName evidence="1">Uncharacterized protein</fullName>
    </submittedName>
</protein>
<comment type="caution">
    <text evidence="1">The sequence shown here is derived from an EMBL/GenBank/DDBJ whole genome shotgun (WGS) entry which is preliminary data.</text>
</comment>
<evidence type="ECO:0000313" key="1">
    <source>
        <dbReference type="EMBL" id="PRY52709.1"/>
    </source>
</evidence>
<dbReference type="OrthoDB" id="770237at2"/>
<reference evidence="1 2" key="1">
    <citation type="submission" date="2018-03" db="EMBL/GenBank/DDBJ databases">
        <title>Genomic Encyclopedia of Type Strains, Phase III (KMG-III): the genomes of soil and plant-associated and newly described type strains.</title>
        <authorList>
            <person name="Whitman W."/>
        </authorList>
    </citation>
    <scope>NUCLEOTIDE SEQUENCE [LARGE SCALE GENOMIC DNA]</scope>
    <source>
        <strain evidence="1 2">CGMCC 1.9313</strain>
    </source>
</reference>
<dbReference type="EMBL" id="PVTH01000005">
    <property type="protein sequence ID" value="PRY52709.1"/>
    <property type="molecule type" value="Genomic_DNA"/>
</dbReference>
<keyword evidence="2" id="KW-1185">Reference proteome</keyword>
<dbReference type="AlphaFoldDB" id="A0A2T0U450"/>
<dbReference type="Proteomes" id="UP000238034">
    <property type="component" value="Unassembled WGS sequence"/>
</dbReference>
<name>A0A2T0U450_9SPHI</name>